<dbReference type="Pfam" id="PF14341">
    <property type="entry name" value="PilX_N"/>
    <property type="match status" value="1"/>
</dbReference>
<evidence type="ECO:0000313" key="4">
    <source>
        <dbReference type="Proteomes" id="UP000179360"/>
    </source>
</evidence>
<gene>
    <name evidence="3" type="ORF">A2637_00245</name>
</gene>
<organism evidence="3 4">
    <name type="scientific">Candidatus Muproteobacteria bacterium RIFCSPHIGHO2_01_FULL_65_16</name>
    <dbReference type="NCBI Taxonomy" id="1817764"/>
    <lineage>
        <taxon>Bacteria</taxon>
        <taxon>Pseudomonadati</taxon>
        <taxon>Pseudomonadota</taxon>
        <taxon>Candidatus Muproteobacteria</taxon>
    </lineage>
</organism>
<sequence>MNTFGVAIHTGKTAAAARGGARVKASGFSDTSGAALVTSLVILLVLTILGLAAMSTSSLEEKMSGNIQDATFAFEAAESGLNKALTTAGTLSLSGTTTNSFDFDSGKSGSASVQTEFLQYSPPKRGSGYGSNFDVANFDQTSTGTTTSGAKAVIHQGVGQVIPKAN</sequence>
<reference evidence="3 4" key="1">
    <citation type="journal article" date="2016" name="Nat. Commun.">
        <title>Thousands of microbial genomes shed light on interconnected biogeochemical processes in an aquifer system.</title>
        <authorList>
            <person name="Anantharaman K."/>
            <person name="Brown C.T."/>
            <person name="Hug L.A."/>
            <person name="Sharon I."/>
            <person name="Castelle C.J."/>
            <person name="Probst A.J."/>
            <person name="Thomas B.C."/>
            <person name="Singh A."/>
            <person name="Wilkins M.J."/>
            <person name="Karaoz U."/>
            <person name="Brodie E.L."/>
            <person name="Williams K.H."/>
            <person name="Hubbard S.S."/>
            <person name="Banfield J.F."/>
        </authorList>
    </citation>
    <scope>NUCLEOTIDE SEQUENCE [LARGE SCALE GENOMIC DNA]</scope>
</reference>
<dbReference type="Proteomes" id="UP000179360">
    <property type="component" value="Unassembled WGS sequence"/>
</dbReference>
<keyword evidence="1" id="KW-0812">Transmembrane</keyword>
<evidence type="ECO:0000259" key="2">
    <source>
        <dbReference type="Pfam" id="PF14341"/>
    </source>
</evidence>
<evidence type="ECO:0000313" key="3">
    <source>
        <dbReference type="EMBL" id="OGI47200.1"/>
    </source>
</evidence>
<keyword evidence="1" id="KW-0472">Membrane</keyword>
<feature type="domain" description="Type 4 fimbrial biogenesis protein PilX N-terminal" evidence="2">
    <location>
        <begin position="32"/>
        <end position="82"/>
    </location>
</feature>
<evidence type="ECO:0000256" key="1">
    <source>
        <dbReference type="SAM" id="Phobius"/>
    </source>
</evidence>
<proteinExistence type="predicted"/>
<feature type="transmembrane region" description="Helical" evidence="1">
    <location>
        <begin position="34"/>
        <end position="54"/>
    </location>
</feature>
<dbReference type="EMBL" id="MFSY01000026">
    <property type="protein sequence ID" value="OGI47200.1"/>
    <property type="molecule type" value="Genomic_DNA"/>
</dbReference>
<comment type="caution">
    <text evidence="3">The sequence shown here is derived from an EMBL/GenBank/DDBJ whole genome shotgun (WGS) entry which is preliminary data.</text>
</comment>
<keyword evidence="1" id="KW-1133">Transmembrane helix</keyword>
<accession>A0A1F6TQ05</accession>
<name>A0A1F6TQ05_9PROT</name>
<dbReference type="STRING" id="1817764.A2637_00245"/>
<dbReference type="AlphaFoldDB" id="A0A1F6TQ05"/>
<dbReference type="InterPro" id="IPR025746">
    <property type="entry name" value="PilX_N_dom"/>
</dbReference>
<protein>
    <recommendedName>
        <fullName evidence="2">Type 4 fimbrial biogenesis protein PilX N-terminal domain-containing protein</fullName>
    </recommendedName>
</protein>